<dbReference type="FunFam" id="3.40.50.790:FF:000012">
    <property type="entry name" value="Ribosomal protein L1p/L10e family"/>
    <property type="match status" value="1"/>
</dbReference>
<dbReference type="GO" id="GO:0003723">
    <property type="term" value="F:RNA binding"/>
    <property type="evidence" value="ECO:0007669"/>
    <property type="project" value="InterPro"/>
</dbReference>
<feature type="compositionally biased region" description="Basic residues" evidence="1">
    <location>
        <begin position="466"/>
        <end position="476"/>
    </location>
</feature>
<proteinExistence type="predicted"/>
<dbReference type="OrthoDB" id="10251727at2759"/>
<keyword evidence="3" id="KW-1185">Reference proteome</keyword>
<evidence type="ECO:0000313" key="2">
    <source>
        <dbReference type="EMBL" id="KAD6796129.1"/>
    </source>
</evidence>
<sequence>MVHRTSGQPSSNKGIEKKSVDLLPKFAYETDAGEKPSSDDCNCVKLHHRHLSSPPPSLPPLPQLSMAKISDANTIAALDALLKWKNKQTNSLKPQLLPQDEFIYIVLTLKKIPQKGAINGARTNPYKIPLPHPIISPNVSEICLIIDDRPNSKLTSEIAKKKIKSDGIPVTKVIKLSKLRTDYKPHEAKRKLCDSYDMFFADKRVIPLLPKLLGKQFFRKKNLPLGVDLSHKNWKEQIERGCCCGLLFFGNGTCSVIRVAKASMERDEIFENLRAAIDGGVEFIPKKWSGVRSLHLKFSDSVALPLYQSLPDIKLKIEGIQEKNVDSVEEVIKVEEVAKKKRSKKSRIHEIDHELENSDLTGSKLIEDDGGLDKKKRKGDEVEMGKKKRSKKGKIHEVGNDLDADESLIEAKTSKSSVKEKKMKRKVDEHDAKKPSDQVAKNKGKIHEVSDDLDTDEVLIEAKPVKKSVKQKKKKGNAVEEHDVSPIPSDQLTNKKGKKQNGDSGKKEKKKGRISFQNQNTKLLSTFTCGFCVPFTQQIRSHNASDNQLTLLSSVFFHWITGMGMRRKSKAGEKTQEHITVAITI</sequence>
<accession>A0A5N6PT69</accession>
<gene>
    <name evidence="2" type="ORF">E3N88_07025</name>
</gene>
<dbReference type="PANTHER" id="PTHR23105">
    <property type="entry name" value="RIBOSOMAL PROTEIN L7AE FAMILY MEMBER"/>
    <property type="match status" value="1"/>
</dbReference>
<dbReference type="SUPFAM" id="SSF56808">
    <property type="entry name" value="Ribosomal protein L1"/>
    <property type="match status" value="1"/>
</dbReference>
<dbReference type="Proteomes" id="UP000326396">
    <property type="component" value="Linkage Group LG11"/>
</dbReference>
<organism evidence="2 3">
    <name type="scientific">Mikania micrantha</name>
    <name type="common">bitter vine</name>
    <dbReference type="NCBI Taxonomy" id="192012"/>
    <lineage>
        <taxon>Eukaryota</taxon>
        <taxon>Viridiplantae</taxon>
        <taxon>Streptophyta</taxon>
        <taxon>Embryophyta</taxon>
        <taxon>Tracheophyta</taxon>
        <taxon>Spermatophyta</taxon>
        <taxon>Magnoliopsida</taxon>
        <taxon>eudicotyledons</taxon>
        <taxon>Gunneridae</taxon>
        <taxon>Pentapetalae</taxon>
        <taxon>asterids</taxon>
        <taxon>campanulids</taxon>
        <taxon>Asterales</taxon>
        <taxon>Asteraceae</taxon>
        <taxon>Asteroideae</taxon>
        <taxon>Heliantheae alliance</taxon>
        <taxon>Eupatorieae</taxon>
        <taxon>Mikania</taxon>
    </lineage>
</organism>
<feature type="region of interest" description="Disordered" evidence="1">
    <location>
        <begin position="362"/>
        <end position="399"/>
    </location>
</feature>
<dbReference type="InterPro" id="IPR050257">
    <property type="entry name" value="eL8/uL1-like"/>
</dbReference>
<dbReference type="Gene3D" id="3.40.50.790">
    <property type="match status" value="1"/>
</dbReference>
<dbReference type="InterPro" id="IPR016095">
    <property type="entry name" value="Ribosomal_uL1_3-a/b-sand"/>
</dbReference>
<comment type="caution">
    <text evidence="2">The sequence shown here is derived from an EMBL/GenBank/DDBJ whole genome shotgun (WGS) entry which is preliminary data.</text>
</comment>
<feature type="compositionally biased region" description="Basic and acidic residues" evidence="1">
    <location>
        <begin position="426"/>
        <end position="436"/>
    </location>
</feature>
<evidence type="ECO:0008006" key="4">
    <source>
        <dbReference type="Google" id="ProtNLM"/>
    </source>
</evidence>
<dbReference type="AlphaFoldDB" id="A0A5N6PT69"/>
<protein>
    <recommendedName>
        <fullName evidence="4">Ribosomal protein L1</fullName>
    </recommendedName>
</protein>
<dbReference type="Pfam" id="PF00687">
    <property type="entry name" value="Ribosomal_L1"/>
    <property type="match status" value="1"/>
</dbReference>
<feature type="compositionally biased region" description="Basic and acidic residues" evidence="1">
    <location>
        <begin position="365"/>
        <end position="385"/>
    </location>
</feature>
<dbReference type="EMBL" id="SZYD01000003">
    <property type="protein sequence ID" value="KAD6796129.1"/>
    <property type="molecule type" value="Genomic_DNA"/>
</dbReference>
<feature type="region of interest" description="Disordered" evidence="1">
    <location>
        <begin position="466"/>
        <end position="515"/>
    </location>
</feature>
<dbReference type="CDD" id="cd00403">
    <property type="entry name" value="Ribosomal_L1"/>
    <property type="match status" value="1"/>
</dbReference>
<dbReference type="InterPro" id="IPR023674">
    <property type="entry name" value="Ribosomal_uL1-like"/>
</dbReference>
<evidence type="ECO:0000313" key="3">
    <source>
        <dbReference type="Proteomes" id="UP000326396"/>
    </source>
</evidence>
<dbReference type="InterPro" id="IPR028364">
    <property type="entry name" value="Ribosomal_uL1/biogenesis"/>
</dbReference>
<evidence type="ECO:0000256" key="1">
    <source>
        <dbReference type="SAM" id="MobiDB-lite"/>
    </source>
</evidence>
<feature type="region of interest" description="Disordered" evidence="1">
    <location>
        <begin position="413"/>
        <end position="448"/>
    </location>
</feature>
<name>A0A5N6PT69_9ASTR</name>
<reference evidence="2 3" key="1">
    <citation type="submission" date="2019-05" db="EMBL/GenBank/DDBJ databases">
        <title>Mikania micrantha, genome provides insights into the molecular mechanism of rapid growth.</title>
        <authorList>
            <person name="Liu B."/>
        </authorList>
    </citation>
    <scope>NUCLEOTIDE SEQUENCE [LARGE SCALE GENOMIC DNA]</scope>
    <source>
        <strain evidence="2">NLD-2019</strain>
        <tissue evidence="2">Leaf</tissue>
    </source>
</reference>